<dbReference type="SUPFAM" id="SSF103473">
    <property type="entry name" value="MFS general substrate transporter"/>
    <property type="match status" value="1"/>
</dbReference>
<evidence type="ECO:0000256" key="1">
    <source>
        <dbReference type="ARBA" id="ARBA00004651"/>
    </source>
</evidence>
<feature type="transmembrane region" description="Helical" evidence="8">
    <location>
        <begin position="317"/>
        <end position="340"/>
    </location>
</feature>
<reference evidence="10" key="1">
    <citation type="submission" date="2020-09" db="EMBL/GenBank/DDBJ databases">
        <title>A novel bacterium of genus Paenibacillus, isolated from South China Sea.</title>
        <authorList>
            <person name="Huang H."/>
            <person name="Mo K."/>
            <person name="Hu Y."/>
        </authorList>
    </citation>
    <scope>NUCLEOTIDE SEQUENCE</scope>
    <source>
        <strain evidence="10">IB182493</strain>
    </source>
</reference>
<dbReference type="Gene3D" id="1.20.1720.10">
    <property type="entry name" value="Multidrug resistance protein D"/>
    <property type="match status" value="1"/>
</dbReference>
<evidence type="ECO:0000256" key="7">
    <source>
        <dbReference type="ARBA" id="ARBA00023136"/>
    </source>
</evidence>
<evidence type="ECO:0000259" key="9">
    <source>
        <dbReference type="PROSITE" id="PS50850"/>
    </source>
</evidence>
<feature type="transmembrane region" description="Helical" evidence="8">
    <location>
        <begin position="261"/>
        <end position="282"/>
    </location>
</feature>
<dbReference type="InterPro" id="IPR011701">
    <property type="entry name" value="MFS"/>
</dbReference>
<evidence type="ECO:0000313" key="11">
    <source>
        <dbReference type="Proteomes" id="UP000632125"/>
    </source>
</evidence>
<comment type="caution">
    <text evidence="10">The sequence shown here is derived from an EMBL/GenBank/DDBJ whole genome shotgun (WGS) entry which is preliminary data.</text>
</comment>
<evidence type="ECO:0000256" key="5">
    <source>
        <dbReference type="ARBA" id="ARBA00022692"/>
    </source>
</evidence>
<dbReference type="EMBL" id="JACXIY010000059">
    <property type="protein sequence ID" value="MBD2872765.1"/>
    <property type="molecule type" value="Genomic_DNA"/>
</dbReference>
<dbReference type="AlphaFoldDB" id="A0A927H960"/>
<dbReference type="PANTHER" id="PTHR23502">
    <property type="entry name" value="MAJOR FACILITATOR SUPERFAMILY"/>
    <property type="match status" value="1"/>
</dbReference>
<proteinExistence type="inferred from homology"/>
<feature type="transmembrane region" description="Helical" evidence="8">
    <location>
        <begin position="54"/>
        <end position="72"/>
    </location>
</feature>
<feature type="transmembrane region" description="Helical" evidence="8">
    <location>
        <begin position="143"/>
        <end position="161"/>
    </location>
</feature>
<dbReference type="InterPro" id="IPR036259">
    <property type="entry name" value="MFS_trans_sf"/>
</dbReference>
<feature type="transmembrane region" description="Helical" evidence="8">
    <location>
        <begin position="12"/>
        <end position="34"/>
    </location>
</feature>
<keyword evidence="4 8" id="KW-1003">Cell membrane</keyword>
<keyword evidence="7 8" id="KW-0472">Membrane</keyword>
<keyword evidence="11" id="KW-1185">Reference proteome</keyword>
<comment type="similarity">
    <text evidence="2 8">Belongs to the major facilitator superfamily. Bcr/CmlA family.</text>
</comment>
<dbReference type="GO" id="GO:1990961">
    <property type="term" value="P:xenobiotic detoxification by transmembrane export across the plasma membrane"/>
    <property type="evidence" value="ECO:0007669"/>
    <property type="project" value="InterPro"/>
</dbReference>
<feature type="transmembrane region" description="Helical" evidence="8">
    <location>
        <begin position="347"/>
        <end position="365"/>
    </location>
</feature>
<dbReference type="Proteomes" id="UP000632125">
    <property type="component" value="Unassembled WGS sequence"/>
</dbReference>
<evidence type="ECO:0000313" key="10">
    <source>
        <dbReference type="EMBL" id="MBD2872765.1"/>
    </source>
</evidence>
<dbReference type="GO" id="GO:0042910">
    <property type="term" value="F:xenobiotic transmembrane transporter activity"/>
    <property type="evidence" value="ECO:0007669"/>
    <property type="project" value="InterPro"/>
</dbReference>
<evidence type="ECO:0000256" key="3">
    <source>
        <dbReference type="ARBA" id="ARBA00022448"/>
    </source>
</evidence>
<dbReference type="Pfam" id="PF07690">
    <property type="entry name" value="MFS_1"/>
    <property type="match status" value="1"/>
</dbReference>
<dbReference type="InterPro" id="IPR004812">
    <property type="entry name" value="Efflux_drug-R_Bcr/CmlA"/>
</dbReference>
<comment type="subcellular location">
    <subcellularLocation>
        <location evidence="1 8">Cell membrane</location>
        <topology evidence="1 8">Multi-pass membrane protein</topology>
    </subcellularLocation>
</comment>
<accession>A0A927H960</accession>
<feature type="transmembrane region" description="Helical" evidence="8">
    <location>
        <begin position="173"/>
        <end position="193"/>
    </location>
</feature>
<dbReference type="PANTHER" id="PTHR23502:SF132">
    <property type="entry name" value="POLYAMINE TRANSPORTER 2-RELATED"/>
    <property type="match status" value="1"/>
</dbReference>
<dbReference type="NCBIfam" id="TIGR00710">
    <property type="entry name" value="efflux_Bcr_CflA"/>
    <property type="match status" value="1"/>
</dbReference>
<feature type="domain" description="Major facilitator superfamily (MFS) profile" evidence="9">
    <location>
        <begin position="16"/>
        <end position="403"/>
    </location>
</feature>
<name>A0A927H960_9BACL</name>
<organism evidence="10 11">
    <name type="scientific">Paenibacillus arenilitoris</name>
    <dbReference type="NCBI Taxonomy" id="2772299"/>
    <lineage>
        <taxon>Bacteria</taxon>
        <taxon>Bacillati</taxon>
        <taxon>Bacillota</taxon>
        <taxon>Bacilli</taxon>
        <taxon>Bacillales</taxon>
        <taxon>Paenibacillaceae</taxon>
        <taxon>Paenibacillus</taxon>
    </lineage>
</organism>
<feature type="transmembrane region" description="Helical" evidence="8">
    <location>
        <begin position="289"/>
        <end position="311"/>
    </location>
</feature>
<gene>
    <name evidence="10" type="ORF">IDH41_29800</name>
</gene>
<keyword evidence="5 8" id="KW-0812">Transmembrane</keyword>
<feature type="transmembrane region" description="Helical" evidence="8">
    <location>
        <begin position="84"/>
        <end position="104"/>
    </location>
</feature>
<dbReference type="PROSITE" id="PS50850">
    <property type="entry name" value="MFS"/>
    <property type="match status" value="1"/>
</dbReference>
<protein>
    <recommendedName>
        <fullName evidence="8">Bcr/CflA family efflux transporter</fullName>
    </recommendedName>
</protein>
<keyword evidence="6 8" id="KW-1133">Transmembrane helix</keyword>
<keyword evidence="3 8" id="KW-0813">Transport</keyword>
<feature type="transmembrane region" description="Helical" evidence="8">
    <location>
        <begin position="377"/>
        <end position="399"/>
    </location>
</feature>
<evidence type="ECO:0000256" key="4">
    <source>
        <dbReference type="ARBA" id="ARBA00022475"/>
    </source>
</evidence>
<evidence type="ECO:0000256" key="6">
    <source>
        <dbReference type="ARBA" id="ARBA00022989"/>
    </source>
</evidence>
<dbReference type="CDD" id="cd17320">
    <property type="entry name" value="MFS_MdfA_MDR_like"/>
    <property type="match status" value="1"/>
</dbReference>
<dbReference type="FunFam" id="1.20.1720.10:FF:000005">
    <property type="entry name" value="Bcr/CflA family efflux transporter"/>
    <property type="match status" value="1"/>
</dbReference>
<evidence type="ECO:0000256" key="8">
    <source>
        <dbReference type="RuleBase" id="RU365088"/>
    </source>
</evidence>
<feature type="transmembrane region" description="Helical" evidence="8">
    <location>
        <begin position="110"/>
        <end position="131"/>
    </location>
</feature>
<dbReference type="InterPro" id="IPR020846">
    <property type="entry name" value="MFS_dom"/>
</dbReference>
<feature type="transmembrane region" description="Helical" evidence="8">
    <location>
        <begin position="222"/>
        <end position="241"/>
    </location>
</feature>
<sequence>MIEAGISLTKKSRLSGAWTLVLFGSLTAFGPLTLDLYLSALPEIGKELGAGASLTQLSLTSCLIGLAAGQMLIGPISDVKGRRLPLIVGLVCYVVSALACYLAPTIGLFIAFRLLQGLAAASGLVIARAALRDLYDGPRFTKASARLVLVMGAAPIFAPMLGARVVEASSWRILFLGLSFIGAVMLLTVFFYFRETLLPERRSRAGLGLALGRYAMLLRDRTFMACALTQGFLLAALFAYLAGSPYVLQELFGLTPERFSLAFGLNGFGFIAASQLVGWLAGRVSETRLLRLGIGLACLGSAALLSSIALGTGLYGILPSLFVLIASMGIVAPCASSLALQNQGGAAGAAAALLGLTSFLFGAASSPLVGLGGSGTAVPFGAVIAASTCAAAVCSYTLLRRKRNE</sequence>
<dbReference type="GO" id="GO:0005886">
    <property type="term" value="C:plasma membrane"/>
    <property type="evidence" value="ECO:0007669"/>
    <property type="project" value="UniProtKB-SubCell"/>
</dbReference>
<evidence type="ECO:0000256" key="2">
    <source>
        <dbReference type="ARBA" id="ARBA00006236"/>
    </source>
</evidence>